<comment type="subcellular location">
    <subcellularLocation>
        <location evidence="1">Periplasm</location>
    </subcellularLocation>
</comment>
<evidence type="ECO:0000256" key="2">
    <source>
        <dbReference type="ARBA" id="ARBA00022448"/>
    </source>
</evidence>
<dbReference type="Proteomes" id="UP000028059">
    <property type="component" value="Unassembled WGS sequence"/>
</dbReference>
<dbReference type="PATRIC" id="fig|1502293.3.peg.594"/>
<keyword evidence="2" id="KW-0813">Transport</keyword>
<keyword evidence="5" id="KW-0249">Electron transport</keyword>
<protein>
    <submittedName>
        <fullName evidence="10">Plastocyanin protein</fullName>
    </submittedName>
</protein>
<feature type="binding site" evidence="7">
    <location>
        <position position="357"/>
    </location>
    <ligand>
        <name>Cu cation</name>
        <dbReference type="ChEBI" id="CHEBI:23378"/>
    </ligand>
</feature>
<feature type="transmembrane region" description="Helical" evidence="8">
    <location>
        <begin position="36"/>
        <end position="56"/>
    </location>
</feature>
<dbReference type="AlphaFoldDB" id="A0A081RP30"/>
<evidence type="ECO:0000313" key="11">
    <source>
        <dbReference type="Proteomes" id="UP000028059"/>
    </source>
</evidence>
<evidence type="ECO:0000256" key="3">
    <source>
        <dbReference type="ARBA" id="ARBA00022723"/>
    </source>
</evidence>
<name>A0A081RP30_9ARCH</name>
<keyword evidence="6 7" id="KW-0186">Copper</keyword>
<feature type="transmembrane region" description="Helical" evidence="8">
    <location>
        <begin position="91"/>
        <end position="115"/>
    </location>
</feature>
<comment type="cofactor">
    <cofactor evidence="7">
        <name>Cu cation</name>
        <dbReference type="ChEBI" id="CHEBI:23378"/>
    </cofactor>
    <text evidence="7">Binds 1 copper ion per subunit.</text>
</comment>
<evidence type="ECO:0000256" key="5">
    <source>
        <dbReference type="ARBA" id="ARBA00022982"/>
    </source>
</evidence>
<feature type="transmembrane region" description="Helical" evidence="8">
    <location>
        <begin position="127"/>
        <end position="145"/>
    </location>
</feature>
<comment type="caution">
    <text evidence="10">The sequence shown here is derived from an EMBL/GenBank/DDBJ whole genome shotgun (WGS) entry which is preliminary data.</text>
</comment>
<sequence length="364" mass="38711">MSNWDLMMPGMGLTAIGLAGVTLSYAGIAHTFIDGMHALTGLTMFVGLIFLATGILDGGVSTSNRAKATVLVIASISLGFGMFAFTMNTSAYTVTIAGILMAIAFPAIIIAYLAMKHPQYLKPVGSIVGIASAAGIIAWIAFGFVSPDQYMIPQEVEVEEPSAEEVAPAGPVFTIEILEGSAEEGNPDYEPDAAVVQQGHVVEWINADSVAHTATSAADFGETFDTGLLGAGESFTLETTNFEIGEYEYFCIVHPWMIATLTIEGAKEPIKVVMPEGAAIPEEGQIYYDPEVITVSVGDTVQWDNADSTVHTVTSGMPPTDATGVFDSEMMMAGDSFEFTFTEAGSYDYYCTFHPWMVGTVNVE</sequence>
<reference evidence="10 11" key="1">
    <citation type="submission" date="2014-06" db="EMBL/GenBank/DDBJ databases">
        <authorList>
            <person name="Ngugi D.K."/>
            <person name="Blom J."/>
            <person name="Alam I."/>
            <person name="Rashid M."/>
            <person name="Ba Alawi W."/>
            <person name="Zhang G."/>
            <person name="Hikmawan T."/>
            <person name="Guan Y."/>
            <person name="Antunes A."/>
            <person name="Siam R."/>
            <person name="ElDorry H."/>
            <person name="Bajic V."/>
            <person name="Stingl U."/>
        </authorList>
    </citation>
    <scope>NUCLEOTIDE SEQUENCE [LARGE SCALE GENOMIC DNA]</scope>
    <source>
        <strain evidence="10">SCGC AAA799-N04</strain>
    </source>
</reference>
<proteinExistence type="predicted"/>
<keyword evidence="11" id="KW-1185">Reference proteome</keyword>
<dbReference type="InterPro" id="IPR002386">
    <property type="entry name" value="Amicyanin/Pseudoazurin"/>
</dbReference>
<gene>
    <name evidence="10" type="ORF">AAA799N04_00623</name>
</gene>
<dbReference type="PRINTS" id="PR00155">
    <property type="entry name" value="AMICYANIN"/>
</dbReference>
<dbReference type="PANTHER" id="PTHR36507">
    <property type="entry name" value="BLL1555 PROTEIN"/>
    <property type="match status" value="1"/>
</dbReference>
<dbReference type="InterPro" id="IPR052721">
    <property type="entry name" value="ET_Amicyanin"/>
</dbReference>
<feature type="binding site" evidence="7">
    <location>
        <position position="354"/>
    </location>
    <ligand>
        <name>Cu cation</name>
        <dbReference type="ChEBI" id="CHEBI:23378"/>
    </ligand>
</feature>
<keyword evidence="3 7" id="KW-0479">Metal-binding</keyword>
<feature type="binding site" evidence="7">
    <location>
        <position position="311"/>
    </location>
    <ligand>
        <name>Cu cation</name>
        <dbReference type="ChEBI" id="CHEBI:23378"/>
    </ligand>
</feature>
<evidence type="ECO:0000256" key="4">
    <source>
        <dbReference type="ARBA" id="ARBA00022764"/>
    </source>
</evidence>
<keyword evidence="4" id="KW-0574">Periplasm</keyword>
<feature type="domain" description="Blue (type 1) copper" evidence="9">
    <location>
        <begin position="282"/>
        <end position="364"/>
    </location>
</feature>
<evidence type="ECO:0000256" key="6">
    <source>
        <dbReference type="ARBA" id="ARBA00023008"/>
    </source>
</evidence>
<dbReference type="InterPro" id="IPR008972">
    <property type="entry name" value="Cupredoxin"/>
</dbReference>
<accession>A0A081RP30</accession>
<dbReference type="GO" id="GO:0005507">
    <property type="term" value="F:copper ion binding"/>
    <property type="evidence" value="ECO:0007669"/>
    <property type="project" value="InterPro"/>
</dbReference>
<dbReference type="Gene3D" id="2.60.40.420">
    <property type="entry name" value="Cupredoxins - blue copper proteins"/>
    <property type="match status" value="2"/>
</dbReference>
<keyword evidence="8" id="KW-0812">Transmembrane</keyword>
<dbReference type="Pfam" id="PF00127">
    <property type="entry name" value="Copper-bind"/>
    <property type="match status" value="1"/>
</dbReference>
<evidence type="ECO:0000313" key="10">
    <source>
        <dbReference type="EMBL" id="KEQ56953.1"/>
    </source>
</evidence>
<feature type="transmembrane region" description="Helical" evidence="8">
    <location>
        <begin position="68"/>
        <end position="85"/>
    </location>
</feature>
<dbReference type="GO" id="GO:0042597">
    <property type="term" value="C:periplasmic space"/>
    <property type="evidence" value="ECO:0007669"/>
    <property type="project" value="UniProtKB-SubCell"/>
</dbReference>
<keyword evidence="8" id="KW-1133">Transmembrane helix</keyword>
<dbReference type="SUPFAM" id="SSF49503">
    <property type="entry name" value="Cupredoxins"/>
    <property type="match status" value="2"/>
</dbReference>
<keyword evidence="8" id="KW-0472">Membrane</keyword>
<evidence type="ECO:0000256" key="8">
    <source>
        <dbReference type="SAM" id="Phobius"/>
    </source>
</evidence>
<evidence type="ECO:0000256" key="7">
    <source>
        <dbReference type="PIRSR" id="PIRSR602386-1"/>
    </source>
</evidence>
<feature type="binding site" evidence="7">
    <location>
        <position position="351"/>
    </location>
    <ligand>
        <name>Cu cation</name>
        <dbReference type="ChEBI" id="CHEBI:23378"/>
    </ligand>
</feature>
<evidence type="ECO:0000259" key="9">
    <source>
        <dbReference type="Pfam" id="PF00127"/>
    </source>
</evidence>
<dbReference type="GO" id="GO:0009055">
    <property type="term" value="F:electron transfer activity"/>
    <property type="evidence" value="ECO:0007669"/>
    <property type="project" value="InterPro"/>
</dbReference>
<evidence type="ECO:0000256" key="1">
    <source>
        <dbReference type="ARBA" id="ARBA00004418"/>
    </source>
</evidence>
<organism evidence="10 11">
    <name type="scientific">Marine Group I thaumarchaeote SCGC AAA799-N04</name>
    <dbReference type="NCBI Taxonomy" id="1502293"/>
    <lineage>
        <taxon>Archaea</taxon>
        <taxon>Nitrososphaerota</taxon>
        <taxon>Marine Group I</taxon>
    </lineage>
</organism>
<dbReference type="EMBL" id="JOKN01000007">
    <property type="protein sequence ID" value="KEQ56953.1"/>
    <property type="molecule type" value="Genomic_DNA"/>
</dbReference>
<dbReference type="PANTHER" id="PTHR36507:SF1">
    <property type="entry name" value="BLL1555 PROTEIN"/>
    <property type="match status" value="1"/>
</dbReference>
<dbReference type="InterPro" id="IPR000923">
    <property type="entry name" value="BlueCu_1"/>
</dbReference>